<dbReference type="Pfam" id="PF00408">
    <property type="entry name" value="PGM_PMM_IV"/>
    <property type="match status" value="1"/>
</dbReference>
<dbReference type="EC" id="5.4.2.2" evidence="6"/>
<dbReference type="Gene3D" id="3.40.120.10">
    <property type="entry name" value="Alpha-D-Glucose-1,6-Bisphosphate, subunit A, domain 3"/>
    <property type="match status" value="3"/>
</dbReference>
<dbReference type="InterPro" id="IPR036900">
    <property type="entry name" value="A-D-PHexomutase_C_sf"/>
</dbReference>
<comment type="similarity">
    <text evidence="5 14">Belongs to the phosphohexose mutase family.</text>
</comment>
<dbReference type="CDD" id="cd05800">
    <property type="entry name" value="PGM_like2"/>
    <property type="match status" value="1"/>
</dbReference>
<feature type="domain" description="Alpha-D-phosphohexomutase alpha/beta/alpha" evidence="17">
    <location>
        <begin position="177"/>
        <end position="278"/>
    </location>
</feature>
<dbReference type="OrthoDB" id="9806956at2"/>
<dbReference type="InterPro" id="IPR016066">
    <property type="entry name" value="A-D-PHexomutase_CS"/>
</dbReference>
<keyword evidence="9 14" id="KW-0460">Magnesium</keyword>
<dbReference type="InterPro" id="IPR005844">
    <property type="entry name" value="A-D-PHexomutase_a/b/a-I"/>
</dbReference>
<name>A0A2C6MC33_9FIRM</name>
<accession>A0A2C6MC33</accession>
<evidence type="ECO:0000259" key="16">
    <source>
        <dbReference type="Pfam" id="PF02878"/>
    </source>
</evidence>
<keyword evidence="20" id="KW-1185">Reference proteome</keyword>
<evidence type="ECO:0000259" key="15">
    <source>
        <dbReference type="Pfam" id="PF00408"/>
    </source>
</evidence>
<dbReference type="Proteomes" id="UP000222564">
    <property type="component" value="Unassembled WGS sequence"/>
</dbReference>
<evidence type="ECO:0000313" key="19">
    <source>
        <dbReference type="EMBL" id="PHJ37122.1"/>
    </source>
</evidence>
<dbReference type="InterPro" id="IPR005841">
    <property type="entry name" value="Alpha-D-phosphohexomutase_SF"/>
</dbReference>
<dbReference type="InterPro" id="IPR005846">
    <property type="entry name" value="A-D-PHexomutase_a/b/a-III"/>
</dbReference>
<evidence type="ECO:0000256" key="12">
    <source>
        <dbReference type="ARBA" id="ARBA00041398"/>
    </source>
</evidence>
<dbReference type="SUPFAM" id="SSF53738">
    <property type="entry name" value="Phosphoglucomutase, first 3 domains"/>
    <property type="match status" value="2"/>
</dbReference>
<dbReference type="GO" id="GO:0004614">
    <property type="term" value="F:phosphoglucomutase activity"/>
    <property type="evidence" value="ECO:0007669"/>
    <property type="project" value="UniProtKB-EC"/>
</dbReference>
<dbReference type="Pfam" id="PF02878">
    <property type="entry name" value="PGM_PMM_I"/>
    <property type="match status" value="1"/>
</dbReference>
<dbReference type="GO" id="GO:0005975">
    <property type="term" value="P:carbohydrate metabolic process"/>
    <property type="evidence" value="ECO:0007669"/>
    <property type="project" value="InterPro"/>
</dbReference>
<evidence type="ECO:0000256" key="7">
    <source>
        <dbReference type="ARBA" id="ARBA00022553"/>
    </source>
</evidence>
<comment type="pathway">
    <text evidence="3">Glycolipid metabolism; diglucosyl-diacylglycerol biosynthesis.</text>
</comment>
<feature type="domain" description="Alpha-D-phosphohexomutase C-terminal" evidence="15">
    <location>
        <begin position="436"/>
        <end position="482"/>
    </location>
</feature>
<dbReference type="GO" id="GO:0006166">
    <property type="term" value="P:purine ribonucleoside salvage"/>
    <property type="evidence" value="ECO:0007669"/>
    <property type="project" value="TreeGrafter"/>
</dbReference>
<sequence length="487" mass="53259">MTHQISFGTDGWRGIIAKDFTFDNVRLVARAVAAYVNGQGIGERGLVVGRDNRFLAEDFAEAVAEEFIQQDIPVFLCCGATPTPVTAYSIKIHGAAGAVMLTASHNPPPYNGFKFIPEYAGPALPHITKKIEENIARLQAGEPCDHYRLGPPEGRYGRLLEEEKPRACTCTEHNPFDEYVKHISSIIDLQTIGRAGLKAVIDPMYGAGIGYLEHILGEAGVQLEVFHNQRDPLFGGTLPEPTGKSLEELKNRVKAGGAHLGLALDGDADRFGIIDANGEYITPNQFLPLLYYHLLTVKGWRGPVARTVATTHLLDRIAAKYDQPVYESPVGFKYIGQNMLEKDCILGGEESGGLSIKGHIPEKDGILAGLLAAEMVAHHGKSLTELMQEVYAAFGQLHSERLDIHTSPEQKAEILEQLKEFAPGELAGQKVIDKITLDGTKLVLADGAWVLIRPSGTEPLFRVYVEANSPEQKSQIQQQVKDVLKLN</sequence>
<evidence type="ECO:0000259" key="17">
    <source>
        <dbReference type="Pfam" id="PF02879"/>
    </source>
</evidence>
<keyword evidence="10" id="KW-0413">Isomerase</keyword>
<dbReference type="EMBL" id="AWQQ01000116">
    <property type="protein sequence ID" value="PHJ37122.1"/>
    <property type="molecule type" value="Genomic_DNA"/>
</dbReference>
<keyword evidence="7" id="KW-0597">Phosphoprotein</keyword>
<dbReference type="GO" id="GO:0000287">
    <property type="term" value="F:magnesium ion binding"/>
    <property type="evidence" value="ECO:0007669"/>
    <property type="project" value="InterPro"/>
</dbReference>
<dbReference type="PRINTS" id="PR00509">
    <property type="entry name" value="PGMPMM"/>
</dbReference>
<dbReference type="SUPFAM" id="SSF55957">
    <property type="entry name" value="Phosphoglucomutase, C-terminal domain"/>
    <property type="match status" value="1"/>
</dbReference>
<comment type="cofactor">
    <cofactor evidence="2">
        <name>Mg(2+)</name>
        <dbReference type="ChEBI" id="CHEBI:18420"/>
    </cofactor>
</comment>
<comment type="catalytic activity">
    <reaction evidence="1">
        <text>alpha-D-glucose 1-phosphate = alpha-D-glucose 6-phosphate</text>
        <dbReference type="Rhea" id="RHEA:23536"/>
        <dbReference type="ChEBI" id="CHEBI:58225"/>
        <dbReference type="ChEBI" id="CHEBI:58601"/>
        <dbReference type="EC" id="5.4.2.2"/>
    </reaction>
</comment>
<evidence type="ECO:0000256" key="9">
    <source>
        <dbReference type="ARBA" id="ARBA00022842"/>
    </source>
</evidence>
<comment type="caution">
    <text evidence="19">The sequence shown here is derived from an EMBL/GenBank/DDBJ whole genome shotgun (WGS) entry which is preliminary data.</text>
</comment>
<evidence type="ECO:0000256" key="11">
    <source>
        <dbReference type="ARBA" id="ARBA00039995"/>
    </source>
</evidence>
<keyword evidence="8 14" id="KW-0479">Metal-binding</keyword>
<dbReference type="InterPro" id="IPR005843">
    <property type="entry name" value="A-D-PHexomutase_C"/>
</dbReference>
<dbReference type="PANTHER" id="PTHR45745:SF1">
    <property type="entry name" value="PHOSPHOGLUCOMUTASE 2B-RELATED"/>
    <property type="match status" value="1"/>
</dbReference>
<dbReference type="RefSeq" id="WP_099083977.1">
    <property type="nucleotide sequence ID" value="NZ_AWQQ01000116.1"/>
</dbReference>
<evidence type="ECO:0000256" key="14">
    <source>
        <dbReference type="RuleBase" id="RU004326"/>
    </source>
</evidence>
<evidence type="ECO:0000256" key="2">
    <source>
        <dbReference type="ARBA" id="ARBA00001946"/>
    </source>
</evidence>
<evidence type="ECO:0000256" key="3">
    <source>
        <dbReference type="ARBA" id="ARBA00005164"/>
    </source>
</evidence>
<feature type="domain" description="Alpha-D-phosphohexomutase alpha/beta/alpha" evidence="16">
    <location>
        <begin position="5"/>
        <end position="138"/>
    </location>
</feature>
<evidence type="ECO:0000256" key="10">
    <source>
        <dbReference type="ARBA" id="ARBA00023235"/>
    </source>
</evidence>
<evidence type="ECO:0000256" key="4">
    <source>
        <dbReference type="ARBA" id="ARBA00005189"/>
    </source>
</evidence>
<evidence type="ECO:0000256" key="6">
    <source>
        <dbReference type="ARBA" id="ARBA00012728"/>
    </source>
</evidence>
<dbReference type="Gene3D" id="3.30.310.50">
    <property type="entry name" value="Alpha-D-phosphohexomutase, C-terminal domain"/>
    <property type="match status" value="1"/>
</dbReference>
<evidence type="ECO:0000256" key="5">
    <source>
        <dbReference type="ARBA" id="ARBA00010231"/>
    </source>
</evidence>
<dbReference type="GO" id="GO:0008973">
    <property type="term" value="F:phosphopentomutase activity"/>
    <property type="evidence" value="ECO:0007669"/>
    <property type="project" value="TreeGrafter"/>
</dbReference>
<dbReference type="Pfam" id="PF02879">
    <property type="entry name" value="PGM_PMM_II"/>
    <property type="match status" value="1"/>
</dbReference>
<evidence type="ECO:0000313" key="20">
    <source>
        <dbReference type="Proteomes" id="UP000222564"/>
    </source>
</evidence>
<protein>
    <recommendedName>
        <fullName evidence="11">Phosphoglucomutase</fullName>
        <ecNumber evidence="6">5.4.2.2</ecNumber>
    </recommendedName>
    <alternativeName>
        <fullName evidence="13">Alpha-phosphoglucomutase</fullName>
    </alternativeName>
    <alternativeName>
        <fullName evidence="12">Glucose phosphomutase</fullName>
    </alternativeName>
</protein>
<proteinExistence type="inferred from homology"/>
<evidence type="ECO:0000256" key="1">
    <source>
        <dbReference type="ARBA" id="ARBA00000443"/>
    </source>
</evidence>
<feature type="domain" description="Alpha-D-phosphohexomutase alpha/beta/alpha" evidence="18">
    <location>
        <begin position="283"/>
        <end position="393"/>
    </location>
</feature>
<gene>
    <name evidence="19" type="ORF">P378_18245</name>
</gene>
<evidence type="ECO:0000259" key="18">
    <source>
        <dbReference type="Pfam" id="PF02880"/>
    </source>
</evidence>
<dbReference type="PROSITE" id="PS00710">
    <property type="entry name" value="PGM_PMM"/>
    <property type="match status" value="1"/>
</dbReference>
<dbReference type="PANTHER" id="PTHR45745">
    <property type="entry name" value="PHOSPHOMANNOMUTASE 45A"/>
    <property type="match status" value="1"/>
</dbReference>
<dbReference type="AlphaFoldDB" id="A0A2C6MC33"/>
<dbReference type="InterPro" id="IPR005845">
    <property type="entry name" value="A-D-PHexomutase_a/b/a-II"/>
</dbReference>
<evidence type="ECO:0000256" key="8">
    <source>
        <dbReference type="ARBA" id="ARBA00022723"/>
    </source>
</evidence>
<organism evidence="19 20">
    <name type="scientific">Desulforamulus profundi</name>
    <dbReference type="NCBI Taxonomy" id="1383067"/>
    <lineage>
        <taxon>Bacteria</taxon>
        <taxon>Bacillati</taxon>
        <taxon>Bacillota</taxon>
        <taxon>Clostridia</taxon>
        <taxon>Eubacteriales</taxon>
        <taxon>Peptococcaceae</taxon>
        <taxon>Desulforamulus</taxon>
    </lineage>
</organism>
<evidence type="ECO:0000256" key="13">
    <source>
        <dbReference type="ARBA" id="ARBA00041467"/>
    </source>
</evidence>
<comment type="pathway">
    <text evidence="4">Lipid metabolism.</text>
</comment>
<reference evidence="19 20" key="1">
    <citation type="submission" date="2013-09" db="EMBL/GenBank/DDBJ databases">
        <title>Biodegradation of hydrocarbons in the deep terrestrial subsurface : characterization of a microbial consortium composed of two Desulfotomaculum species originating from a deep geological formation.</title>
        <authorList>
            <person name="Aullo T."/>
            <person name="Berlendis S."/>
            <person name="Lascourreges J.-F."/>
            <person name="Dessort D."/>
            <person name="Saint-Laurent S."/>
            <person name="Schraauwers B."/>
            <person name="Mas J."/>
            <person name="Magot M."/>
            <person name="Ranchou-Peyruse A."/>
        </authorList>
    </citation>
    <scope>NUCLEOTIDE SEQUENCE [LARGE SCALE GENOMIC DNA]</scope>
    <source>
        <strain evidence="19 20">Bs107</strain>
    </source>
</reference>
<dbReference type="Pfam" id="PF02880">
    <property type="entry name" value="PGM_PMM_III"/>
    <property type="match status" value="1"/>
</dbReference>
<dbReference type="InterPro" id="IPR016055">
    <property type="entry name" value="A-D-PHexomutase_a/b/a-I/II/III"/>
</dbReference>